<evidence type="ECO:0000256" key="6">
    <source>
        <dbReference type="ARBA" id="ARBA00022989"/>
    </source>
</evidence>
<dbReference type="NCBIfam" id="TIGR02602">
    <property type="entry name" value="8TM_EpsH"/>
    <property type="match status" value="1"/>
</dbReference>
<dbReference type="AlphaFoldDB" id="A0A940N2M6"/>
<evidence type="ECO:0000256" key="1">
    <source>
        <dbReference type="ARBA" id="ARBA00004651"/>
    </source>
</evidence>
<keyword evidence="6 8" id="KW-1133">Transmembrane helix</keyword>
<comment type="subcellular location">
    <subcellularLocation>
        <location evidence="1">Cell membrane</location>
        <topology evidence="1">Multi-pass membrane protein</topology>
    </subcellularLocation>
</comment>
<feature type="transmembrane region" description="Helical" evidence="8">
    <location>
        <begin position="112"/>
        <end position="131"/>
    </location>
</feature>
<feature type="transmembrane region" description="Helical" evidence="8">
    <location>
        <begin position="224"/>
        <end position="250"/>
    </location>
</feature>
<evidence type="ECO:0000256" key="3">
    <source>
        <dbReference type="ARBA" id="ARBA00022670"/>
    </source>
</evidence>
<keyword evidence="7 8" id="KW-0472">Membrane</keyword>
<proteinExistence type="predicted"/>
<dbReference type="NCBIfam" id="TIGR03109">
    <property type="entry name" value="exosort_XrtA"/>
    <property type="match status" value="1"/>
</dbReference>
<dbReference type="InterPro" id="IPR017540">
    <property type="entry name" value="Exosortase-1"/>
</dbReference>
<dbReference type="EC" id="3.4.22.-" evidence="9"/>
<evidence type="ECO:0000256" key="2">
    <source>
        <dbReference type="ARBA" id="ARBA00022475"/>
    </source>
</evidence>
<reference evidence="9" key="1">
    <citation type="submission" date="2021-03" db="EMBL/GenBank/DDBJ databases">
        <authorList>
            <person name="So Y."/>
        </authorList>
    </citation>
    <scope>NUCLEOTIDE SEQUENCE</scope>
    <source>
        <strain evidence="9">SG15</strain>
    </source>
</reference>
<name>A0A940N2M6_9PROT</name>
<dbReference type="InterPro" id="IPR026392">
    <property type="entry name" value="Exo/Archaeosortase_dom"/>
</dbReference>
<dbReference type="Pfam" id="PF09721">
    <property type="entry name" value="Exosortase_EpsH"/>
    <property type="match status" value="1"/>
</dbReference>
<dbReference type="GO" id="GO:0005886">
    <property type="term" value="C:plasma membrane"/>
    <property type="evidence" value="ECO:0007669"/>
    <property type="project" value="UniProtKB-SubCell"/>
</dbReference>
<keyword evidence="4 8" id="KW-0812">Transmembrane</keyword>
<evidence type="ECO:0000256" key="5">
    <source>
        <dbReference type="ARBA" id="ARBA00022801"/>
    </source>
</evidence>
<comment type="caution">
    <text evidence="9">The sequence shown here is derived from an EMBL/GenBank/DDBJ whole genome shotgun (WGS) entry which is preliminary data.</text>
</comment>
<dbReference type="RefSeq" id="WP_209376882.1">
    <property type="nucleotide sequence ID" value="NZ_JAGIZA010000027.1"/>
</dbReference>
<evidence type="ECO:0000313" key="10">
    <source>
        <dbReference type="Proteomes" id="UP000677537"/>
    </source>
</evidence>
<evidence type="ECO:0000256" key="7">
    <source>
        <dbReference type="ARBA" id="ARBA00023136"/>
    </source>
</evidence>
<dbReference type="EMBL" id="JAGIZA010000027">
    <property type="protein sequence ID" value="MBP0496088.1"/>
    <property type="molecule type" value="Genomic_DNA"/>
</dbReference>
<feature type="transmembrane region" description="Helical" evidence="8">
    <location>
        <begin position="138"/>
        <end position="163"/>
    </location>
</feature>
<keyword evidence="3" id="KW-0645">Protease</keyword>
<dbReference type="GO" id="GO:0008233">
    <property type="term" value="F:peptidase activity"/>
    <property type="evidence" value="ECO:0007669"/>
    <property type="project" value="UniProtKB-KW"/>
</dbReference>
<dbReference type="GO" id="GO:0006508">
    <property type="term" value="P:proteolysis"/>
    <property type="evidence" value="ECO:0007669"/>
    <property type="project" value="UniProtKB-KW"/>
</dbReference>
<gene>
    <name evidence="9" type="primary">xrt</name>
    <name evidence="9" type="ORF">J5Y10_25120</name>
</gene>
<keyword evidence="5 9" id="KW-0378">Hydrolase</keyword>
<dbReference type="Proteomes" id="UP000677537">
    <property type="component" value="Unassembled WGS sequence"/>
</dbReference>
<feature type="transmembrane region" description="Helical" evidence="8">
    <location>
        <begin position="303"/>
        <end position="323"/>
    </location>
</feature>
<accession>A0A940N2M6</accession>
<dbReference type="InterPro" id="IPR019127">
    <property type="entry name" value="Exosortase"/>
</dbReference>
<feature type="transmembrane region" description="Helical" evidence="8">
    <location>
        <begin position="54"/>
        <end position="71"/>
    </location>
</feature>
<protein>
    <submittedName>
        <fullName evidence="9">Exosortase</fullName>
        <ecNumber evidence="9">3.4.22.-</ecNumber>
    </submittedName>
</protein>
<organism evidence="9 10">
    <name type="scientific">Roseomonas indoligenes</name>
    <dbReference type="NCBI Taxonomy" id="2820811"/>
    <lineage>
        <taxon>Bacteria</taxon>
        <taxon>Pseudomonadati</taxon>
        <taxon>Pseudomonadota</taxon>
        <taxon>Alphaproteobacteria</taxon>
        <taxon>Acetobacterales</taxon>
        <taxon>Roseomonadaceae</taxon>
        <taxon>Roseomonas</taxon>
    </lineage>
</organism>
<keyword evidence="2" id="KW-1003">Cell membrane</keyword>
<keyword evidence="10" id="KW-1185">Reference proteome</keyword>
<evidence type="ECO:0000256" key="8">
    <source>
        <dbReference type="SAM" id="Phobius"/>
    </source>
</evidence>
<evidence type="ECO:0000313" key="9">
    <source>
        <dbReference type="EMBL" id="MBP0496088.1"/>
    </source>
</evidence>
<feature type="transmembrane region" description="Helical" evidence="8">
    <location>
        <begin position="83"/>
        <end position="100"/>
    </location>
</feature>
<evidence type="ECO:0000256" key="4">
    <source>
        <dbReference type="ARBA" id="ARBA00022692"/>
    </source>
</evidence>
<feature type="transmembrane region" description="Helical" evidence="8">
    <location>
        <begin position="183"/>
        <end position="212"/>
    </location>
</feature>
<dbReference type="InterPro" id="IPR013426">
    <property type="entry name" value="EpsH-like"/>
</dbReference>
<dbReference type="NCBIfam" id="TIGR04178">
    <property type="entry name" value="exo_archaeo"/>
    <property type="match status" value="1"/>
</dbReference>
<sequence length="496" mass="52012">MSTTRTVPPGTAAGFIPQGWMSALLVLLLSFAALGALFSSEVAAAVDTWDRSTAYNHCWLVLPIAGWLAWTRRERLAGMLPQSTALFAIPALGAALAWLAAERLGIMEGRQFAALALAVLALLSVLGWRFGRAMAAPLAYLVFLVPFGAFAVPALQRVTAWMIVMGLQIFGIPHYADELVIEIPAGVFLVAEACAGLRFTIASLAFGALYALVMFRSPGRRLMVLVLALVVPILANGLRALGIVLLGHHLGSAEAAAADHLVYGWVFFSAVIMALVLLGLPFRQDTAEAAPPRNTEVSAPPRPALLLGVAGLQLAIAGAPALVTGLTRDANGEPRAVAAALLPPDGCTAAEAGALRCQDLVLAGQLLLFPPHVTWSAVTAEGNRLAGEDDEAATFTVAAGDTAWRGRQSPDGRRLVAVASWLDGRPAGGGIRTRAEQGWNSLRGGARPVLAVVSVQVQAGNRDAAARLRDRALFRRVLEAQGPGAARQAADLSRQP</sequence>
<feature type="transmembrane region" description="Helical" evidence="8">
    <location>
        <begin position="262"/>
        <end position="282"/>
    </location>
</feature>